<evidence type="ECO:0000256" key="6">
    <source>
        <dbReference type="HAMAP-Rule" id="MF_01848"/>
    </source>
</evidence>
<proteinExistence type="inferred from homology"/>
<dbReference type="PANTHER" id="PTHR13393:SF0">
    <property type="entry name" value="RNA N6-ADENOSINE-METHYLTRANSFERASE METTL16"/>
    <property type="match status" value="1"/>
</dbReference>
<keyword evidence="3 6" id="KW-0489">Methyltransferase</keyword>
<keyword evidence="9" id="KW-1185">Reference proteome</keyword>
<keyword evidence="1 6" id="KW-0963">Cytoplasm</keyword>
<sequence length="368" mass="40645">MKAAKKSQSANPSQAARKSRAAAKNRAAKKPESGTPKAGKTPAPRRKAVGQTGASKPAGKGLHPYNPMNRDYDFDELIKVEPRLKRFVKPNPYGNLSVDFADPQAVKALNSALLGHHYDIQAWDIPEGFLCPPVPGRADYIHHLADLLADGGKIPKGQKVSVLDIGTGANGIYPLVGHKSFGWHFVATDIDPVSLENFGTIIRANKLDSKIALRLQGQAKHTFSGIIQSGERYDASMCNPPFHASLEEATAGTQKKLKNLAASKGVKHDTKLKLNFGGQKAELWCEGGELRFLEDMIRESQQFADQCQWFTSLVSKSDNLRPCRRLLQKLEAESVRVIEMHQGNKITRVLAWSFLTDEQRKLWSKFKA</sequence>
<dbReference type="InterPro" id="IPR016909">
    <property type="entry name" value="rRNA_lsu_MeTfrase_F"/>
</dbReference>
<dbReference type="GO" id="GO:0052907">
    <property type="term" value="F:23S rRNA (adenine(1618)-N(6))-methyltransferase activity"/>
    <property type="evidence" value="ECO:0007669"/>
    <property type="project" value="UniProtKB-EC"/>
</dbReference>
<name>A0ABV7GC42_9GAMM</name>
<evidence type="ECO:0000313" key="8">
    <source>
        <dbReference type="EMBL" id="MFC3138061.1"/>
    </source>
</evidence>
<dbReference type="EC" id="2.1.1.181" evidence="6"/>
<dbReference type="InterPro" id="IPR010286">
    <property type="entry name" value="METTL16/RlmF"/>
</dbReference>
<dbReference type="PIRSF" id="PIRSF029038">
    <property type="entry name" value="Mtase_YbiN_prd"/>
    <property type="match status" value="1"/>
</dbReference>
<evidence type="ECO:0000313" key="9">
    <source>
        <dbReference type="Proteomes" id="UP001595621"/>
    </source>
</evidence>
<dbReference type="HAMAP" id="MF_01848">
    <property type="entry name" value="23SrRNA_methyltr_F"/>
    <property type="match status" value="1"/>
</dbReference>
<comment type="caution">
    <text evidence="8">The sequence shown here is derived from an EMBL/GenBank/DDBJ whole genome shotgun (WGS) entry which is preliminary data.</text>
</comment>
<dbReference type="Proteomes" id="UP001595621">
    <property type="component" value="Unassembled WGS sequence"/>
</dbReference>
<evidence type="ECO:0000256" key="1">
    <source>
        <dbReference type="ARBA" id="ARBA00022490"/>
    </source>
</evidence>
<dbReference type="RefSeq" id="WP_248937498.1">
    <property type="nucleotide sequence ID" value="NZ_JAKILF010000010.1"/>
</dbReference>
<feature type="compositionally biased region" description="Basic residues" evidence="7">
    <location>
        <begin position="17"/>
        <end position="28"/>
    </location>
</feature>
<feature type="region of interest" description="Disordered" evidence="7">
    <location>
        <begin position="1"/>
        <end position="67"/>
    </location>
</feature>
<keyword evidence="2 6" id="KW-0698">rRNA processing</keyword>
<evidence type="ECO:0000256" key="5">
    <source>
        <dbReference type="ARBA" id="ARBA00022691"/>
    </source>
</evidence>
<comment type="subcellular location">
    <subcellularLocation>
        <location evidence="6">Cytoplasm</location>
    </subcellularLocation>
</comment>
<dbReference type="Gene3D" id="3.40.50.150">
    <property type="entry name" value="Vaccinia Virus protein VP39"/>
    <property type="match status" value="1"/>
</dbReference>
<dbReference type="PANTHER" id="PTHR13393">
    <property type="entry name" value="SAM-DEPENDENT METHYLTRANSFERASE"/>
    <property type="match status" value="1"/>
</dbReference>
<accession>A0ABV7GC42</accession>
<comment type="catalytic activity">
    <reaction evidence="6">
        <text>adenosine(1618) in 23S rRNA + S-adenosyl-L-methionine = N(6)-methyladenosine(1618) in 23S rRNA + S-adenosyl-L-homocysteine + H(+)</text>
        <dbReference type="Rhea" id="RHEA:16497"/>
        <dbReference type="Rhea" id="RHEA-COMP:10229"/>
        <dbReference type="Rhea" id="RHEA-COMP:10231"/>
        <dbReference type="ChEBI" id="CHEBI:15378"/>
        <dbReference type="ChEBI" id="CHEBI:57856"/>
        <dbReference type="ChEBI" id="CHEBI:59789"/>
        <dbReference type="ChEBI" id="CHEBI:74411"/>
        <dbReference type="ChEBI" id="CHEBI:74449"/>
        <dbReference type="EC" id="2.1.1.181"/>
    </reaction>
</comment>
<evidence type="ECO:0000256" key="7">
    <source>
        <dbReference type="SAM" id="MobiDB-lite"/>
    </source>
</evidence>
<dbReference type="SUPFAM" id="SSF53335">
    <property type="entry name" value="S-adenosyl-L-methionine-dependent methyltransferases"/>
    <property type="match status" value="1"/>
</dbReference>
<dbReference type="Pfam" id="PF05971">
    <property type="entry name" value="Methyltransf_10"/>
    <property type="match status" value="1"/>
</dbReference>
<gene>
    <name evidence="6 8" type="primary">rlmF</name>
    <name evidence="8" type="ORF">ACFOE0_07630</name>
</gene>
<keyword evidence="5 6" id="KW-0949">S-adenosyl-L-methionine</keyword>
<dbReference type="InterPro" id="IPR029063">
    <property type="entry name" value="SAM-dependent_MTases_sf"/>
</dbReference>
<feature type="compositionally biased region" description="Polar residues" evidence="7">
    <location>
        <begin position="1"/>
        <end position="14"/>
    </location>
</feature>
<evidence type="ECO:0000256" key="3">
    <source>
        <dbReference type="ARBA" id="ARBA00022603"/>
    </source>
</evidence>
<reference evidence="9" key="1">
    <citation type="journal article" date="2019" name="Int. J. Syst. Evol. Microbiol.">
        <title>The Global Catalogue of Microorganisms (GCM) 10K type strain sequencing project: providing services to taxonomists for standard genome sequencing and annotation.</title>
        <authorList>
            <consortium name="The Broad Institute Genomics Platform"/>
            <consortium name="The Broad Institute Genome Sequencing Center for Infectious Disease"/>
            <person name="Wu L."/>
            <person name="Ma J."/>
        </authorList>
    </citation>
    <scope>NUCLEOTIDE SEQUENCE [LARGE SCALE GENOMIC DNA]</scope>
    <source>
        <strain evidence="9">KCTC 52277</strain>
    </source>
</reference>
<evidence type="ECO:0000256" key="4">
    <source>
        <dbReference type="ARBA" id="ARBA00022679"/>
    </source>
</evidence>
<protein>
    <recommendedName>
        <fullName evidence="6">Ribosomal RNA large subunit methyltransferase F</fullName>
        <ecNumber evidence="6">2.1.1.181</ecNumber>
    </recommendedName>
    <alternativeName>
        <fullName evidence="6">23S rRNA mA1618 methyltransferase</fullName>
    </alternativeName>
    <alternativeName>
        <fullName evidence="6">rRNA adenine N-6-methyltransferase</fullName>
    </alternativeName>
</protein>
<organism evidence="8 9">
    <name type="scientific">Shewanella submarina</name>
    <dbReference type="NCBI Taxonomy" id="2016376"/>
    <lineage>
        <taxon>Bacteria</taxon>
        <taxon>Pseudomonadati</taxon>
        <taxon>Pseudomonadota</taxon>
        <taxon>Gammaproteobacteria</taxon>
        <taxon>Alteromonadales</taxon>
        <taxon>Shewanellaceae</taxon>
        <taxon>Shewanella</taxon>
    </lineage>
</organism>
<keyword evidence="4 6" id="KW-0808">Transferase</keyword>
<evidence type="ECO:0000256" key="2">
    <source>
        <dbReference type="ARBA" id="ARBA00022552"/>
    </source>
</evidence>
<dbReference type="NCBIfam" id="NF008725">
    <property type="entry name" value="PRK11727.1"/>
    <property type="match status" value="1"/>
</dbReference>
<dbReference type="EMBL" id="JBHRTD010000007">
    <property type="protein sequence ID" value="MFC3138061.1"/>
    <property type="molecule type" value="Genomic_DNA"/>
</dbReference>
<dbReference type="CDD" id="cd02440">
    <property type="entry name" value="AdoMet_MTases"/>
    <property type="match status" value="1"/>
</dbReference>
<comment type="function">
    <text evidence="6">Specifically methylates the adenine in position 1618 of 23S rRNA.</text>
</comment>
<comment type="similarity">
    <text evidence="6">Belongs to the methyltransferase superfamily. METTL16/RlmF family.</text>
</comment>